<dbReference type="InterPro" id="IPR046346">
    <property type="entry name" value="Aminoacid_DH-like_N_sf"/>
</dbReference>
<dbReference type="AlphaFoldDB" id="A0A811Y5A7"/>
<dbReference type="Gene3D" id="1.10.287.140">
    <property type="match status" value="1"/>
</dbReference>
<evidence type="ECO:0000313" key="2">
    <source>
        <dbReference type="EMBL" id="CAD7672293.1"/>
    </source>
</evidence>
<dbReference type="PANTHER" id="PTHR11606:SF13">
    <property type="entry name" value="GLUTAMATE DEHYDROGENASE 1, MITOCHONDRIAL"/>
    <property type="match status" value="1"/>
</dbReference>
<dbReference type="Proteomes" id="UP000645828">
    <property type="component" value="Unassembled WGS sequence"/>
</dbReference>
<dbReference type="GO" id="GO:0006538">
    <property type="term" value="P:L-glutamate catabolic process"/>
    <property type="evidence" value="ECO:0007669"/>
    <property type="project" value="TreeGrafter"/>
</dbReference>
<protein>
    <submittedName>
        <fullName evidence="2">(raccoon dog) hypothetical protein</fullName>
    </submittedName>
</protein>
<evidence type="ECO:0000313" key="3">
    <source>
        <dbReference type="Proteomes" id="UP000645828"/>
    </source>
</evidence>
<evidence type="ECO:0000256" key="1">
    <source>
        <dbReference type="ARBA" id="ARBA00023002"/>
    </source>
</evidence>
<keyword evidence="3" id="KW-1185">Reference proteome</keyword>
<dbReference type="GO" id="GO:0004352">
    <property type="term" value="F:glutamate dehydrogenase (NAD+) activity"/>
    <property type="evidence" value="ECO:0007669"/>
    <property type="project" value="TreeGrafter"/>
</dbReference>
<dbReference type="EMBL" id="CAJHUB010000665">
    <property type="protein sequence ID" value="CAD7672293.1"/>
    <property type="molecule type" value="Genomic_DNA"/>
</dbReference>
<accession>A0A811Y5A7</accession>
<gene>
    <name evidence="2" type="ORF">NYPRO_LOCUS5088</name>
</gene>
<organism evidence="2 3">
    <name type="scientific">Nyctereutes procyonoides</name>
    <name type="common">Raccoon dog</name>
    <name type="synonym">Canis procyonoides</name>
    <dbReference type="NCBI Taxonomy" id="34880"/>
    <lineage>
        <taxon>Eukaryota</taxon>
        <taxon>Metazoa</taxon>
        <taxon>Chordata</taxon>
        <taxon>Craniata</taxon>
        <taxon>Vertebrata</taxon>
        <taxon>Euteleostomi</taxon>
        <taxon>Mammalia</taxon>
        <taxon>Eutheria</taxon>
        <taxon>Laurasiatheria</taxon>
        <taxon>Carnivora</taxon>
        <taxon>Caniformia</taxon>
        <taxon>Canidae</taxon>
        <taxon>Nyctereutes</taxon>
    </lineage>
</organism>
<name>A0A811Y5A7_NYCPR</name>
<comment type="caution">
    <text evidence="2">The sequence shown here is derived from an EMBL/GenBank/DDBJ whole genome shotgun (WGS) entry which is preliminary data.</text>
</comment>
<proteinExistence type="predicted"/>
<dbReference type="PANTHER" id="PTHR11606">
    <property type="entry name" value="GLUTAMATE DEHYDROGENASE"/>
    <property type="match status" value="1"/>
</dbReference>
<dbReference type="GO" id="GO:0005739">
    <property type="term" value="C:mitochondrion"/>
    <property type="evidence" value="ECO:0007669"/>
    <property type="project" value="TreeGrafter"/>
</dbReference>
<keyword evidence="1" id="KW-0560">Oxidoreductase</keyword>
<dbReference type="SUPFAM" id="SSF53223">
    <property type="entry name" value="Aminoacid dehydrogenase-like, N-terminal domain"/>
    <property type="match status" value="1"/>
</dbReference>
<reference evidence="2" key="1">
    <citation type="submission" date="2020-12" db="EMBL/GenBank/DDBJ databases">
        <authorList>
            <consortium name="Molecular Ecology Group"/>
        </authorList>
    </citation>
    <scope>NUCLEOTIDE SEQUENCE</scope>
    <source>
        <strain evidence="2">TBG_1078</strain>
    </source>
</reference>
<sequence length="305" mass="33485">MGGNAAAAGRRGILGGNPILEVVESFFRHEASILEDKLVAHAQNEESEEQKMSGGRGILRILKSCNHVLSLSFPVSRDNSGREVIWGYGAQHSQHLKVLASLVTSKCAVVDVPFGGTSADIKIYTKKTHQACKLIHMPAILVNLGHIHPCPSVTGNNVLHGIENFLNEDCLMSISGTTPGFGDKIYCNFAKCVGVAESNGSIFSKPKPWERSILQANFLEQNIHSLIVFYFEWLKNINHIICGCLIFKYERDSNYCFLGSKTISREDSVLSGLAYTIELNLRTAACVSTTEKVFNVYSEAGLTFK</sequence>